<proteinExistence type="predicted"/>
<evidence type="ECO:0000256" key="2">
    <source>
        <dbReference type="SAM" id="SignalP"/>
    </source>
</evidence>
<dbReference type="InterPro" id="IPR051099">
    <property type="entry name" value="AGR/TXD"/>
</dbReference>
<feature type="chain" id="PRO_5019228367" evidence="2">
    <location>
        <begin position="24"/>
        <end position="381"/>
    </location>
</feature>
<dbReference type="InterPro" id="IPR013766">
    <property type="entry name" value="Thioredoxin_domain"/>
</dbReference>
<keyword evidence="1 2" id="KW-0732">Signal</keyword>
<comment type="caution">
    <text evidence="4">The sequence shown here is derived from an EMBL/GenBank/DDBJ whole genome shotgun (WGS) entry which is preliminary data.</text>
</comment>
<dbReference type="SUPFAM" id="SSF52833">
    <property type="entry name" value="Thioredoxin-like"/>
    <property type="match status" value="1"/>
</dbReference>
<evidence type="ECO:0000313" key="5">
    <source>
        <dbReference type="Proteomes" id="UP000285794"/>
    </source>
</evidence>
<dbReference type="CDD" id="cd02947">
    <property type="entry name" value="TRX_family"/>
    <property type="match status" value="1"/>
</dbReference>
<dbReference type="Gene3D" id="3.40.30.10">
    <property type="entry name" value="Glutaredoxin"/>
    <property type="match status" value="1"/>
</dbReference>
<dbReference type="Proteomes" id="UP000285794">
    <property type="component" value="Unassembled WGS sequence"/>
</dbReference>
<evidence type="ECO:0000259" key="3">
    <source>
        <dbReference type="PROSITE" id="PS51352"/>
    </source>
</evidence>
<name>A0A425Y072_9BACT</name>
<accession>A0A425Y072</accession>
<protein>
    <submittedName>
        <fullName evidence="4">DUF255 domain-containing protein</fullName>
    </submittedName>
</protein>
<dbReference type="RefSeq" id="WP_125030963.1">
    <property type="nucleotide sequence ID" value="NZ_JAPXVP010000009.1"/>
</dbReference>
<reference evidence="4 5" key="1">
    <citation type="submission" date="2018-07" db="EMBL/GenBank/DDBJ databases">
        <title>Draft genome sequence of Ancylomarina sp. M1P.</title>
        <authorList>
            <person name="Yadav S."/>
            <person name="Villanueva L."/>
            <person name="Damste J.S.S."/>
        </authorList>
    </citation>
    <scope>NUCLEOTIDE SEQUENCE [LARGE SCALE GENOMIC DNA]</scope>
    <source>
        <strain evidence="4 5">M1P</strain>
    </source>
</reference>
<feature type="signal peptide" evidence="2">
    <location>
        <begin position="1"/>
        <end position="23"/>
    </location>
</feature>
<dbReference type="OrthoDB" id="1099736at2"/>
<sequence>MNKIKTILVYLSFCLFLGQESYAQLQSDNKDQAGIKFEHSSWLEILKKAKNENKLIFIDAYTTWCGPCKMMAKNVFTDAEVGDFFTQNFVNVKLDMEKEPGLSLKSKLRVTAYPTLIFVDANEKIVHKAVGSLPKDEFLKLGNDALNGEMNLSDYNAIYEKKGASDYEFLVGYLKMLESAGEKVKLKEVFVKYFDDLDSEKLLSQENWDLVKKYILNTDNKAFQYLLTNREQFESMFGEKEVGEKIYYTFLRQGNQLCDKTESGDFQLNLDRKSQFEADLEKFNIKDKAKILAYSEISTARSLEDWKTFVSIISKYLESGLIDKSVMSLYNYALPVNASSKDKELRAEAAKWCDMSLATENLASGWQNAFVKLKADLLGEK</sequence>
<dbReference type="InterPro" id="IPR036249">
    <property type="entry name" value="Thioredoxin-like_sf"/>
</dbReference>
<dbReference type="AlphaFoldDB" id="A0A425Y072"/>
<dbReference type="EMBL" id="QQWG01000010">
    <property type="protein sequence ID" value="RRG20964.1"/>
    <property type="molecule type" value="Genomic_DNA"/>
</dbReference>
<dbReference type="PANTHER" id="PTHR15337:SF11">
    <property type="entry name" value="THIOREDOXIN DOMAIN-CONTAINING PROTEIN"/>
    <property type="match status" value="1"/>
</dbReference>
<dbReference type="Pfam" id="PF00085">
    <property type="entry name" value="Thioredoxin"/>
    <property type="match status" value="1"/>
</dbReference>
<gene>
    <name evidence="4" type="ORF">DWB61_11105</name>
</gene>
<evidence type="ECO:0000313" key="4">
    <source>
        <dbReference type="EMBL" id="RRG20964.1"/>
    </source>
</evidence>
<organism evidence="4 5">
    <name type="scientific">Ancylomarina euxinus</name>
    <dbReference type="NCBI Taxonomy" id="2283627"/>
    <lineage>
        <taxon>Bacteria</taxon>
        <taxon>Pseudomonadati</taxon>
        <taxon>Bacteroidota</taxon>
        <taxon>Bacteroidia</taxon>
        <taxon>Marinilabiliales</taxon>
        <taxon>Marinifilaceae</taxon>
        <taxon>Ancylomarina</taxon>
    </lineage>
</organism>
<feature type="domain" description="Thioredoxin" evidence="3">
    <location>
        <begin position="15"/>
        <end position="147"/>
    </location>
</feature>
<dbReference type="PROSITE" id="PS51352">
    <property type="entry name" value="THIOREDOXIN_2"/>
    <property type="match status" value="1"/>
</dbReference>
<keyword evidence="5" id="KW-1185">Reference proteome</keyword>
<evidence type="ECO:0000256" key="1">
    <source>
        <dbReference type="ARBA" id="ARBA00022729"/>
    </source>
</evidence>
<dbReference type="PANTHER" id="PTHR15337">
    <property type="entry name" value="ANTERIOR GRADIENT PROTEIN-RELATED"/>
    <property type="match status" value="1"/>
</dbReference>